<name>A0A7W8M9S7_9BURK</name>
<evidence type="ECO:0000313" key="1">
    <source>
        <dbReference type="EMBL" id="MBB5272922.1"/>
    </source>
</evidence>
<sequence>MSNAYPRDVEAFRAVVAEFQSSGRYQAPVLFAVGRRVYTRNGTLASVRYPVVNGPGQNAGSAAILMKVLGVEPAGVQNVAMSRAQVEEVLKHFAPFDGDGKVHANIDVLKAALAAGPAAGAPDGSTGVVASFTFEDIEPQGVEDSTLKLYALSNRIFRPGEQNLAKIFTKLPNVAWAGDTPMDADQIDTALMDAAFGSGSFAPIMVDKFPLFIHRVNAVKLGVRITDQHKVRLGAYLGEGTTLMPGASYVNFNAGTDGAMVEGRISSSAFVGKGSDVGGGASILGTLSGGNNVPISIGRNCLLEANSVLGLPVGDAVVIAAETAVLGSSRVRVLVDGHPLDGKTVKASELAGINAVTFRRNDTDGVLEVVRTRRNEEYARKLEGGESILNADLHKH</sequence>
<organism evidence="1 2">
    <name type="scientific">Quisquiliibacterium transsilvanicum</name>
    <dbReference type="NCBI Taxonomy" id="1549638"/>
    <lineage>
        <taxon>Bacteria</taxon>
        <taxon>Pseudomonadati</taxon>
        <taxon>Pseudomonadota</taxon>
        <taxon>Betaproteobacteria</taxon>
        <taxon>Burkholderiales</taxon>
        <taxon>Burkholderiaceae</taxon>
        <taxon>Quisquiliibacterium</taxon>
    </lineage>
</organism>
<dbReference type="Gene3D" id="2.160.10.10">
    <property type="entry name" value="Hexapeptide repeat proteins"/>
    <property type="match status" value="1"/>
</dbReference>
<dbReference type="Pfam" id="PF14790">
    <property type="entry name" value="THDPS_N"/>
    <property type="match status" value="1"/>
</dbReference>
<dbReference type="AlphaFoldDB" id="A0A7W8M9S7"/>
<reference evidence="1 2" key="1">
    <citation type="submission" date="2020-08" db="EMBL/GenBank/DDBJ databases">
        <title>Genomic Encyclopedia of Type Strains, Phase IV (KMG-IV): sequencing the most valuable type-strain genomes for metagenomic binning, comparative biology and taxonomic classification.</title>
        <authorList>
            <person name="Goeker M."/>
        </authorList>
    </citation>
    <scope>NUCLEOTIDE SEQUENCE [LARGE SCALE GENOMIC DNA]</scope>
    <source>
        <strain evidence="1 2">DSM 29781</strain>
    </source>
</reference>
<dbReference type="Proteomes" id="UP000532440">
    <property type="component" value="Unassembled WGS sequence"/>
</dbReference>
<dbReference type="RefSeq" id="WP_183968933.1">
    <property type="nucleotide sequence ID" value="NZ_BAABEW010000024.1"/>
</dbReference>
<comment type="caution">
    <text evidence="1">The sequence shown here is derived from an EMBL/GenBank/DDBJ whole genome shotgun (WGS) entry which is preliminary data.</text>
</comment>
<keyword evidence="1" id="KW-0808">Transferase</keyword>
<dbReference type="InterPro" id="IPR011004">
    <property type="entry name" value="Trimer_LpxA-like_sf"/>
</dbReference>
<dbReference type="Gene3D" id="3.30.70.2010">
    <property type="match status" value="1"/>
</dbReference>
<dbReference type="SUPFAM" id="SSF51161">
    <property type="entry name" value="Trimeric LpxA-like enzymes"/>
    <property type="match status" value="1"/>
</dbReference>
<keyword evidence="1" id="KW-0012">Acyltransferase</keyword>
<dbReference type="GO" id="GO:0008666">
    <property type="term" value="F:2,3,4,5-tetrahydropyridine-2,6-dicarboxylate N-succinyltransferase activity"/>
    <property type="evidence" value="ECO:0007669"/>
    <property type="project" value="UniProtKB-EC"/>
</dbReference>
<dbReference type="EMBL" id="JACHGB010000005">
    <property type="protein sequence ID" value="MBB5272922.1"/>
    <property type="molecule type" value="Genomic_DNA"/>
</dbReference>
<keyword evidence="2" id="KW-1185">Reference proteome</keyword>
<evidence type="ECO:0000313" key="2">
    <source>
        <dbReference type="Proteomes" id="UP000532440"/>
    </source>
</evidence>
<dbReference type="EC" id="2.3.1.117" evidence="1"/>
<proteinExistence type="predicted"/>
<protein>
    <submittedName>
        <fullName evidence="1">2,3,4,5-tetrahydropyridine-2-carboxylate N-succinyltransferase</fullName>
        <ecNumber evidence="1">2.3.1.117</ecNumber>
    </submittedName>
</protein>
<gene>
    <name evidence="1" type="ORF">HNQ70_002945</name>
</gene>
<accession>A0A7W8M9S7</accession>